<evidence type="ECO:0000256" key="8">
    <source>
        <dbReference type="ARBA" id="ARBA00030234"/>
    </source>
</evidence>
<reference evidence="14" key="1">
    <citation type="submission" date="2023-08" db="EMBL/GenBank/DDBJ databases">
        <authorList>
            <person name="Alioto T."/>
            <person name="Alioto T."/>
            <person name="Gomez Garrido J."/>
        </authorList>
    </citation>
    <scope>NUCLEOTIDE SEQUENCE</scope>
</reference>
<keyword evidence="5 9" id="KW-0067">ATP-binding</keyword>
<gene>
    <name evidence="14" type="ORF">OCTVUL_1B026304</name>
</gene>
<dbReference type="InterPro" id="IPR006426">
    <property type="entry name" value="Asn_synth_AEB"/>
</dbReference>
<dbReference type="PANTHER" id="PTHR45937">
    <property type="entry name" value="ASPARAGINE SYNTHETASE DOMAIN-CONTAINING PROTEIN 1"/>
    <property type="match status" value="1"/>
</dbReference>
<dbReference type="GO" id="GO:0006529">
    <property type="term" value="P:asparagine biosynthetic process"/>
    <property type="evidence" value="ECO:0007669"/>
    <property type="project" value="UniProtKB-KW"/>
</dbReference>
<evidence type="ECO:0000256" key="2">
    <source>
        <dbReference type="ARBA" id="ARBA00021389"/>
    </source>
</evidence>
<protein>
    <recommendedName>
        <fullName evidence="2">Asparagine synthetase [glutamine-hydrolyzing]</fullName>
    </recommendedName>
    <alternativeName>
        <fullName evidence="8">Glutamine-dependent asparagine synthetase</fullName>
    </alternativeName>
</protein>
<dbReference type="InterPro" id="IPR014729">
    <property type="entry name" value="Rossmann-like_a/b/a_fold"/>
</dbReference>
<comment type="pathway">
    <text evidence="1">Amino-acid biosynthesis; L-asparagine biosynthesis; L-asparagine from L-aspartate (L-Gln route): step 1/1.</text>
</comment>
<dbReference type="InterPro" id="IPR051857">
    <property type="entry name" value="Asn_synthetase_domain"/>
</dbReference>
<evidence type="ECO:0000256" key="10">
    <source>
        <dbReference type="PIRSR" id="PIRSR001589-1"/>
    </source>
</evidence>
<feature type="region of interest" description="Disordered" evidence="12">
    <location>
        <begin position="701"/>
        <end position="724"/>
    </location>
</feature>
<dbReference type="InterPro" id="IPR001962">
    <property type="entry name" value="Asn_synthase"/>
</dbReference>
<dbReference type="Pfam" id="PF00733">
    <property type="entry name" value="Asn_synthase"/>
    <property type="match status" value="2"/>
</dbReference>
<feature type="active site" description="For GATase activity" evidence="10">
    <location>
        <position position="24"/>
    </location>
</feature>
<evidence type="ECO:0000256" key="7">
    <source>
        <dbReference type="ARBA" id="ARBA00022962"/>
    </source>
</evidence>
<sequence>MKYLRISTNANPYVIELLNQSTMCGICCILGPKEKIEQHDKNLVLESHISHRGPDASNWTSFSVSEEISATLYGFVLHLRGQLTMQPLTDQNGNILLWNGEIFDGLPELQEDDNDTEALLTALSHCHTDEEILSVLSHLQGPWAFIYWQVERKQLWFGRDVLGRRSLLWHLPESLEDFFILSSIKAGSHKYTEIPAVGIFRMKFENKMKTLPYQLILHPWKEAVWPMTGENLDDVLQSNPNIISGLHPEILEISSPTTNTFLPSICKDMPSSNYEHPPTDKLDVSYLDFLLKSDLGLQTEAEKLIDFLGQSVNTRILNQIPNSLLSSKNLSFNTLSKYNISYKTCSSGDVMEPFSNLHCGTDSVSQLHSIEESNPDHLVVSEESLPLQENNSCDSEHISSETKVIDLHKPTIYLGDANVAILFSGGLDAAVIAALADRYVDPEKSIDLLNVAFASPGSEQQQQQKKKKKDKRNNGLGDDHTTSADKNPFLVPDRLTGYTALEELNPRRKWNFIEINVTKDELQEIRQKRVSHLLYPLCSVLDDSIGCAIWFASRGLGILGNGPNKGKLFYSRAKVILCGMGADELFAGYSRHRSSFSKDGWQGLIQELQTEVNRISARNLGRDDRVISDHGREARFPYLDEKFINFVAEIPAYKKVDLTLLRGIGEKLLLRLCSFKLGFTKTAVQPKRAIQFGSRIAKLENSKEKASDEGGDQLNNNRHQMANQ</sequence>
<dbReference type="PROSITE" id="PS51278">
    <property type="entry name" value="GATASE_TYPE_2"/>
    <property type="match status" value="1"/>
</dbReference>
<dbReference type="GO" id="GO:0005524">
    <property type="term" value="F:ATP binding"/>
    <property type="evidence" value="ECO:0007669"/>
    <property type="project" value="UniProtKB-KW"/>
</dbReference>
<dbReference type="InterPro" id="IPR029055">
    <property type="entry name" value="Ntn_hydrolases_N"/>
</dbReference>
<dbReference type="SUPFAM" id="SSF52402">
    <property type="entry name" value="Adenine nucleotide alpha hydrolases-like"/>
    <property type="match status" value="1"/>
</dbReference>
<evidence type="ECO:0000256" key="11">
    <source>
        <dbReference type="PIRSR" id="PIRSR001589-2"/>
    </source>
</evidence>
<evidence type="ECO:0000256" key="12">
    <source>
        <dbReference type="SAM" id="MobiDB-lite"/>
    </source>
</evidence>
<evidence type="ECO:0000256" key="5">
    <source>
        <dbReference type="ARBA" id="ARBA00022840"/>
    </source>
</evidence>
<dbReference type="Pfam" id="PF13537">
    <property type="entry name" value="GATase_7"/>
    <property type="match status" value="1"/>
</dbReference>
<proteinExistence type="predicted"/>
<dbReference type="Gene3D" id="3.40.50.620">
    <property type="entry name" value="HUPs"/>
    <property type="match status" value="1"/>
</dbReference>
<evidence type="ECO:0000256" key="4">
    <source>
        <dbReference type="ARBA" id="ARBA00022741"/>
    </source>
</evidence>
<keyword evidence="4 9" id="KW-0547">Nucleotide-binding</keyword>
<evidence type="ECO:0000256" key="3">
    <source>
        <dbReference type="ARBA" id="ARBA00022605"/>
    </source>
</evidence>
<dbReference type="Proteomes" id="UP001162480">
    <property type="component" value="Chromosome 13"/>
</dbReference>
<feature type="region of interest" description="Disordered" evidence="12">
    <location>
        <begin position="456"/>
        <end position="489"/>
    </location>
</feature>
<accession>A0AA36BC70</accession>
<dbReference type="SUPFAM" id="SSF56235">
    <property type="entry name" value="N-terminal nucleophile aminohydrolases (Ntn hydrolases)"/>
    <property type="match status" value="1"/>
</dbReference>
<evidence type="ECO:0000259" key="13">
    <source>
        <dbReference type="PROSITE" id="PS51278"/>
    </source>
</evidence>
<dbReference type="EMBL" id="OX597826">
    <property type="protein sequence ID" value="CAI9731700.1"/>
    <property type="molecule type" value="Genomic_DNA"/>
</dbReference>
<keyword evidence="3 10" id="KW-0028">Amino-acid biosynthesis</keyword>
<evidence type="ECO:0000256" key="6">
    <source>
        <dbReference type="ARBA" id="ARBA00022888"/>
    </source>
</evidence>
<evidence type="ECO:0000313" key="15">
    <source>
        <dbReference type="Proteomes" id="UP001162480"/>
    </source>
</evidence>
<dbReference type="CDD" id="cd01991">
    <property type="entry name" value="Asn_synthase_B_C"/>
    <property type="match status" value="1"/>
</dbReference>
<dbReference type="PIRSF" id="PIRSF001589">
    <property type="entry name" value="Asn_synthetase_glu-h"/>
    <property type="match status" value="1"/>
</dbReference>
<dbReference type="AlphaFoldDB" id="A0AA36BC70"/>
<feature type="compositionally biased region" description="Polar residues" evidence="12">
    <location>
        <begin position="713"/>
        <end position="724"/>
    </location>
</feature>
<dbReference type="PANTHER" id="PTHR45937:SF1">
    <property type="entry name" value="ASPARAGINE SYNTHETASE DOMAIN-CONTAINING PROTEIN 1"/>
    <property type="match status" value="1"/>
</dbReference>
<keyword evidence="7 10" id="KW-0315">Glutamine amidotransferase</keyword>
<keyword evidence="15" id="KW-1185">Reference proteome</keyword>
<feature type="binding site" evidence="11">
    <location>
        <position position="115"/>
    </location>
    <ligand>
        <name>L-glutamine</name>
        <dbReference type="ChEBI" id="CHEBI:58359"/>
    </ligand>
</feature>
<dbReference type="GO" id="GO:0004066">
    <property type="term" value="F:asparagine synthase (glutamine-hydrolyzing) activity"/>
    <property type="evidence" value="ECO:0007669"/>
    <property type="project" value="InterPro"/>
</dbReference>
<name>A0AA36BC70_OCTVU</name>
<organism evidence="14 15">
    <name type="scientific">Octopus vulgaris</name>
    <name type="common">Common octopus</name>
    <dbReference type="NCBI Taxonomy" id="6645"/>
    <lineage>
        <taxon>Eukaryota</taxon>
        <taxon>Metazoa</taxon>
        <taxon>Spiralia</taxon>
        <taxon>Lophotrochozoa</taxon>
        <taxon>Mollusca</taxon>
        <taxon>Cephalopoda</taxon>
        <taxon>Coleoidea</taxon>
        <taxon>Octopodiformes</taxon>
        <taxon>Octopoda</taxon>
        <taxon>Incirrata</taxon>
        <taxon>Octopodidae</taxon>
        <taxon>Octopus</taxon>
    </lineage>
</organism>
<evidence type="ECO:0000256" key="9">
    <source>
        <dbReference type="PIRNR" id="PIRNR001589"/>
    </source>
</evidence>
<evidence type="ECO:0000256" key="1">
    <source>
        <dbReference type="ARBA" id="ARBA00005187"/>
    </source>
</evidence>
<keyword evidence="6 10" id="KW-0061">Asparagine biosynthesis</keyword>
<dbReference type="Gene3D" id="3.60.20.10">
    <property type="entry name" value="Glutamine Phosphoribosylpyrophosphate, subunit 1, domain 1"/>
    <property type="match status" value="1"/>
</dbReference>
<feature type="domain" description="Glutamine amidotransferase type-2" evidence="13">
    <location>
        <begin position="24"/>
        <end position="221"/>
    </location>
</feature>
<evidence type="ECO:0000313" key="14">
    <source>
        <dbReference type="EMBL" id="CAI9731700.1"/>
    </source>
</evidence>
<dbReference type="InterPro" id="IPR017932">
    <property type="entry name" value="GATase_2_dom"/>
</dbReference>